<dbReference type="PANTHER" id="PTHR48049:SF132">
    <property type="entry name" value="GLYCOSYLTRANSFERASE"/>
    <property type="match status" value="1"/>
</dbReference>
<keyword evidence="1 2" id="KW-0808">Transferase</keyword>
<gene>
    <name evidence="3" type="ORF">A4X13_0g3295</name>
</gene>
<protein>
    <submittedName>
        <fullName evidence="3">Uncharacterized protein</fullName>
    </submittedName>
</protein>
<dbReference type="InterPro" id="IPR050481">
    <property type="entry name" value="UDP-glycosyltransf_plant"/>
</dbReference>
<dbReference type="InterPro" id="IPR002213">
    <property type="entry name" value="UDP_glucos_trans"/>
</dbReference>
<dbReference type="PROSITE" id="PS00375">
    <property type="entry name" value="UDPGT"/>
    <property type="match status" value="1"/>
</dbReference>
<proteinExistence type="inferred from homology"/>
<name>A0A177TAQ5_9BASI</name>
<dbReference type="InterPro" id="IPR035595">
    <property type="entry name" value="UDP_glycos_trans_CS"/>
</dbReference>
<reference evidence="3" key="1">
    <citation type="submission" date="2016-04" db="EMBL/GenBank/DDBJ databases">
        <authorList>
            <person name="Nguyen H.D."/>
            <person name="Samba Siva P."/>
            <person name="Cullis J."/>
            <person name="Levesque C.A."/>
            <person name="Hambleton S."/>
        </authorList>
    </citation>
    <scope>NUCLEOTIDE SEQUENCE</scope>
    <source>
        <strain evidence="3">DAOMC 236416</strain>
    </source>
</reference>
<dbReference type="EMBL" id="LWDF02000180">
    <property type="protein sequence ID" value="KAE8254757.1"/>
    <property type="molecule type" value="Genomic_DNA"/>
</dbReference>
<dbReference type="PANTHER" id="PTHR48049">
    <property type="entry name" value="GLYCOSYLTRANSFERASE"/>
    <property type="match status" value="1"/>
</dbReference>
<dbReference type="GO" id="GO:0035251">
    <property type="term" value="F:UDP-glucosyltransferase activity"/>
    <property type="evidence" value="ECO:0007669"/>
    <property type="project" value="InterPro"/>
</dbReference>
<reference evidence="3" key="2">
    <citation type="journal article" date="2019" name="IMA Fungus">
        <title>Genome sequencing and comparison of five Tilletia species to identify candidate genes for the detection of regulated species infecting wheat.</title>
        <authorList>
            <person name="Nguyen H.D.T."/>
            <person name="Sultana T."/>
            <person name="Kesanakurti P."/>
            <person name="Hambleton S."/>
        </authorList>
    </citation>
    <scope>NUCLEOTIDE SEQUENCE</scope>
    <source>
        <strain evidence="3">DAOMC 236416</strain>
    </source>
</reference>
<sequence length="548" mass="60940">MSVDTKDLKHIVFFGGAAWGHARSAIHCAITLCMKSPNLALSLLFPEAFMDRAKDTIDFMLTQETADADLAKDVHARLHLVVVIPPKDYVCPPELEASLMRPFQEASAAFVARWEQLHKDPQQLPRPSMLIVDVCTEFDRKHIKGINDVPIMFWWSSCYNYFVYHFGPDGSGGLGPAFRKSLDTISDIKELNQANEQIWGSTSDELAHTGDLRPMHQYEHICSRLPAMPGSGDFTRAINTNVFKKVDGHLICSGEWLEPEARKIVQSYFDDTLKTPTYGVNLRVSARGDEATFSPKQVAALSSPAKELLSFLDDALEKHGAQSVLYLSWGTTFAPFTAPWQADVFLDVMIENKRPFVMSSASMAAIMNPGLEERFEKARKTGICATAPWVPQEAVLQHKAVGAFITHGGWNSTCEAIGAAKPMIFWPFLVDQPFIASLLSDGPEAPGWQLYETRGAVSQYRPYHFSEGPRTSESGETIPVPTGTPEAVRAEFERILIREAARDSPELKKRKGRMVALRKRFIESTQPGGETHQAISDLLIPLGCTIRT</sequence>
<keyword evidence="4" id="KW-1185">Reference proteome</keyword>
<keyword evidence="2" id="KW-0328">Glycosyltransferase</keyword>
<dbReference type="Pfam" id="PF00201">
    <property type="entry name" value="UDPGT"/>
    <property type="match status" value="1"/>
</dbReference>
<organism evidence="3 4">
    <name type="scientific">Tilletia indica</name>
    <dbReference type="NCBI Taxonomy" id="43049"/>
    <lineage>
        <taxon>Eukaryota</taxon>
        <taxon>Fungi</taxon>
        <taxon>Dikarya</taxon>
        <taxon>Basidiomycota</taxon>
        <taxon>Ustilaginomycotina</taxon>
        <taxon>Exobasidiomycetes</taxon>
        <taxon>Tilletiales</taxon>
        <taxon>Tilletiaceae</taxon>
        <taxon>Tilletia</taxon>
    </lineage>
</organism>
<dbReference type="Proteomes" id="UP000077521">
    <property type="component" value="Unassembled WGS sequence"/>
</dbReference>
<comment type="similarity">
    <text evidence="2">Belongs to the UDP-glycosyltransferase family.</text>
</comment>
<dbReference type="AlphaFoldDB" id="A0A177TAQ5"/>
<evidence type="ECO:0000313" key="4">
    <source>
        <dbReference type="Proteomes" id="UP000077521"/>
    </source>
</evidence>
<accession>A0A177TAQ5</accession>
<evidence type="ECO:0000256" key="2">
    <source>
        <dbReference type="RuleBase" id="RU003718"/>
    </source>
</evidence>
<dbReference type="Gene3D" id="3.40.50.2000">
    <property type="entry name" value="Glycogen Phosphorylase B"/>
    <property type="match status" value="2"/>
</dbReference>
<comment type="caution">
    <text evidence="3">The sequence shown here is derived from an EMBL/GenBank/DDBJ whole genome shotgun (WGS) entry which is preliminary data.</text>
</comment>
<dbReference type="CDD" id="cd03784">
    <property type="entry name" value="GT1_Gtf-like"/>
    <property type="match status" value="1"/>
</dbReference>
<dbReference type="SUPFAM" id="SSF53756">
    <property type="entry name" value="UDP-Glycosyltransferase/glycogen phosphorylase"/>
    <property type="match status" value="1"/>
</dbReference>
<evidence type="ECO:0000256" key="1">
    <source>
        <dbReference type="ARBA" id="ARBA00022679"/>
    </source>
</evidence>
<evidence type="ECO:0000313" key="3">
    <source>
        <dbReference type="EMBL" id="KAE8254757.1"/>
    </source>
</evidence>